<feature type="binding site" evidence="7">
    <location>
        <position position="245"/>
    </location>
    <ligand>
        <name>Mn(2+)</name>
        <dbReference type="ChEBI" id="CHEBI:29035"/>
        <label>2</label>
    </ligand>
</feature>
<feature type="domain" description="Xaa-Pro dipeptidase N-terminal" evidence="9">
    <location>
        <begin position="11"/>
        <end position="156"/>
    </location>
</feature>
<keyword evidence="3 7" id="KW-0378">Hydrolase</keyword>
<dbReference type="Gene3D" id="3.40.350.10">
    <property type="entry name" value="Creatinase/prolidase N-terminal domain"/>
    <property type="match status" value="1"/>
</dbReference>
<name>A0AAW3ZS36_9GAMM</name>
<dbReference type="RefSeq" id="WP_192031304.1">
    <property type="nucleotide sequence ID" value="NZ_JACYTR010000070.1"/>
</dbReference>
<reference evidence="10 11" key="1">
    <citation type="submission" date="2020-09" db="EMBL/GenBank/DDBJ databases">
        <title>Pseudoxanthomonas sp. CAU 1598 isolated from sand of Yaerae Beach.</title>
        <authorList>
            <person name="Kim W."/>
        </authorList>
    </citation>
    <scope>NUCLEOTIDE SEQUENCE [LARGE SCALE GENOMIC DNA]</scope>
    <source>
        <strain evidence="10 11">CAU 1598</strain>
    </source>
</reference>
<dbReference type="InterPro" id="IPR000994">
    <property type="entry name" value="Pept_M24"/>
</dbReference>
<comment type="function">
    <text evidence="7">Splits dipeptides with a prolyl residue in the C-terminal position.</text>
</comment>
<dbReference type="InterPro" id="IPR022846">
    <property type="entry name" value="X_Pro_dipept"/>
</dbReference>
<dbReference type="InterPro" id="IPR029149">
    <property type="entry name" value="Creatin/AminoP/Spt16_N"/>
</dbReference>
<dbReference type="NCBIfam" id="NF010133">
    <property type="entry name" value="PRK13607.1"/>
    <property type="match status" value="1"/>
</dbReference>
<evidence type="ECO:0000313" key="10">
    <source>
        <dbReference type="EMBL" id="MBD8527882.1"/>
    </source>
</evidence>
<dbReference type="PROSITE" id="PS00491">
    <property type="entry name" value="PROLINE_PEPTIDASE"/>
    <property type="match status" value="1"/>
</dbReference>
<comment type="similarity">
    <text evidence="7">Belongs to the peptidase M24B family. Bacterial-type prolidase subfamily.</text>
</comment>
<sequence>MSPSSASLSALYRDHLEVLQQRAAVALQRGGYDHLLIAAGKTKYQFLDDRPYPFAINPHFKAWVPLTEHAESWLAITPGQPPRLIYFQPDDYWHLPPAAPSGYWVEHLDVQVINQPEQAKALLPDPSRAAILGEPDAALPNVVPNNPDSVINYLHFHRAYKTPYEIALMAQASARAVTAHRAAEQAFRAGASELDIHRAYLAACQHNDLDLPYGNIVALNEHAAVLHYQYQQAEKPTQSRSFLIDAGAQVSGYAADITRTYGNGHALFEQLVAGVDRVQQDLASQVRHGKDYRQIHLDTHRQLADVLVDLGVLKGSAEAAVAERVTSTFFPHGVGHLIGLQVHDVAGFQRDEDGGRIERPDGHPFLRLTRPLASGMAVTIEPGIYFIPTLLSKLKASAAASMVDWQVVEHLLPFGGVRIEDDVVCTESEPLNLTREAFARL</sequence>
<dbReference type="GO" id="GO:0004177">
    <property type="term" value="F:aminopeptidase activity"/>
    <property type="evidence" value="ECO:0007669"/>
    <property type="project" value="TreeGrafter"/>
</dbReference>
<feature type="binding site" evidence="7">
    <location>
        <position position="256"/>
    </location>
    <ligand>
        <name>Mn(2+)</name>
        <dbReference type="ChEBI" id="CHEBI:29035"/>
        <label>1</label>
    </ligand>
</feature>
<dbReference type="EC" id="3.4.13.9" evidence="7"/>
<feature type="domain" description="Peptidase M24" evidence="8">
    <location>
        <begin position="168"/>
        <end position="427"/>
    </location>
</feature>
<feature type="binding site" evidence="7">
    <location>
        <position position="420"/>
    </location>
    <ligand>
        <name>Mn(2+)</name>
        <dbReference type="ChEBI" id="CHEBI:29035"/>
        <label>2</label>
    </ligand>
</feature>
<evidence type="ECO:0000256" key="2">
    <source>
        <dbReference type="ARBA" id="ARBA00022723"/>
    </source>
</evidence>
<keyword evidence="5 7" id="KW-0482">Metalloprotease</keyword>
<dbReference type="InterPro" id="IPR036005">
    <property type="entry name" value="Creatinase/aminopeptidase-like"/>
</dbReference>
<dbReference type="InterPro" id="IPR001131">
    <property type="entry name" value="Peptidase_M24B_aminopep-P_CS"/>
</dbReference>
<gene>
    <name evidence="7 10" type="primary">pepQ</name>
    <name evidence="10" type="ORF">IFO71_19215</name>
</gene>
<evidence type="ECO:0000256" key="6">
    <source>
        <dbReference type="ARBA" id="ARBA00023211"/>
    </source>
</evidence>
<evidence type="ECO:0000256" key="5">
    <source>
        <dbReference type="ARBA" id="ARBA00023049"/>
    </source>
</evidence>
<feature type="binding site" evidence="7">
    <location>
        <position position="256"/>
    </location>
    <ligand>
        <name>Mn(2+)</name>
        <dbReference type="ChEBI" id="CHEBI:29035"/>
        <label>2</label>
    </ligand>
</feature>
<dbReference type="HAMAP" id="MF_01279">
    <property type="entry name" value="X_Pro_dipeptid"/>
    <property type="match status" value="1"/>
</dbReference>
<dbReference type="GO" id="GO:0046872">
    <property type="term" value="F:metal ion binding"/>
    <property type="evidence" value="ECO:0007669"/>
    <property type="project" value="UniProtKB-KW"/>
</dbReference>
<evidence type="ECO:0000256" key="1">
    <source>
        <dbReference type="ARBA" id="ARBA00022670"/>
    </source>
</evidence>
<dbReference type="GO" id="GO:0102009">
    <property type="term" value="F:proline dipeptidase activity"/>
    <property type="evidence" value="ECO:0007669"/>
    <property type="project" value="UniProtKB-EC"/>
</dbReference>
<keyword evidence="11" id="KW-1185">Reference proteome</keyword>
<organism evidence="10 11">
    <name type="scientific">Pseudomarimonas arenosa</name>
    <dbReference type="NCBI Taxonomy" id="2774145"/>
    <lineage>
        <taxon>Bacteria</taxon>
        <taxon>Pseudomonadati</taxon>
        <taxon>Pseudomonadota</taxon>
        <taxon>Gammaproteobacteria</taxon>
        <taxon>Lysobacterales</taxon>
        <taxon>Lysobacteraceae</taxon>
        <taxon>Pseudomarimonas</taxon>
    </lineage>
</organism>
<dbReference type="InterPro" id="IPR052433">
    <property type="entry name" value="X-Pro_dipept-like"/>
</dbReference>
<dbReference type="GO" id="GO:0006508">
    <property type="term" value="P:proteolysis"/>
    <property type="evidence" value="ECO:0007669"/>
    <property type="project" value="UniProtKB-KW"/>
</dbReference>
<evidence type="ECO:0000256" key="3">
    <source>
        <dbReference type="ARBA" id="ARBA00022801"/>
    </source>
</evidence>
<dbReference type="EMBL" id="JACYTR010000070">
    <property type="protein sequence ID" value="MBD8527882.1"/>
    <property type="molecule type" value="Genomic_DNA"/>
</dbReference>
<feature type="binding site" evidence="7">
    <location>
        <position position="336"/>
    </location>
    <ligand>
        <name>Mn(2+)</name>
        <dbReference type="ChEBI" id="CHEBI:29035"/>
        <label>1</label>
    </ligand>
</feature>
<accession>A0AAW3ZS36</accession>
<comment type="catalytic activity">
    <reaction evidence="7">
        <text>Xaa-L-Pro dipeptide + H2O = an L-alpha-amino acid + L-proline</text>
        <dbReference type="Rhea" id="RHEA:76407"/>
        <dbReference type="ChEBI" id="CHEBI:15377"/>
        <dbReference type="ChEBI" id="CHEBI:59869"/>
        <dbReference type="ChEBI" id="CHEBI:60039"/>
        <dbReference type="ChEBI" id="CHEBI:195196"/>
        <dbReference type="EC" id="3.4.13.9"/>
    </reaction>
</comment>
<comment type="cofactor">
    <cofactor evidence="7">
        <name>Mn(2+)</name>
        <dbReference type="ChEBI" id="CHEBI:29035"/>
    </cofactor>
    <text evidence="7">Binds 2 manganese ions per subunit.</text>
</comment>
<dbReference type="Pfam" id="PF21216">
    <property type="entry name" value="PepQ_N"/>
    <property type="match status" value="1"/>
</dbReference>
<keyword evidence="2 7" id="KW-0479">Metal-binding</keyword>
<dbReference type="PANTHER" id="PTHR43226">
    <property type="entry name" value="XAA-PRO AMINOPEPTIDASE 3"/>
    <property type="match status" value="1"/>
</dbReference>
<dbReference type="GO" id="GO:0005829">
    <property type="term" value="C:cytosol"/>
    <property type="evidence" value="ECO:0007669"/>
    <property type="project" value="TreeGrafter"/>
</dbReference>
<dbReference type="PANTHER" id="PTHR43226:SF8">
    <property type="entry name" value="XAA-PRO DIPEPTIDASE"/>
    <property type="match status" value="1"/>
</dbReference>
<keyword evidence="4 7" id="KW-0224">Dipeptidase</keyword>
<evidence type="ECO:0000256" key="4">
    <source>
        <dbReference type="ARBA" id="ARBA00022997"/>
    </source>
</evidence>
<evidence type="ECO:0000256" key="7">
    <source>
        <dbReference type="HAMAP-Rule" id="MF_01279"/>
    </source>
</evidence>
<feature type="binding site" evidence="7">
    <location>
        <position position="381"/>
    </location>
    <ligand>
        <name>Mn(2+)</name>
        <dbReference type="ChEBI" id="CHEBI:29035"/>
        <label>1</label>
    </ligand>
</feature>
<dbReference type="Gene3D" id="3.90.230.10">
    <property type="entry name" value="Creatinase/methionine aminopeptidase superfamily"/>
    <property type="match status" value="1"/>
</dbReference>
<dbReference type="InterPro" id="IPR048819">
    <property type="entry name" value="PepQ_N"/>
</dbReference>
<dbReference type="SUPFAM" id="SSF55920">
    <property type="entry name" value="Creatinase/aminopeptidase"/>
    <property type="match status" value="1"/>
</dbReference>
<evidence type="ECO:0000259" key="9">
    <source>
        <dbReference type="Pfam" id="PF21216"/>
    </source>
</evidence>
<evidence type="ECO:0000313" key="11">
    <source>
        <dbReference type="Proteomes" id="UP000613768"/>
    </source>
</evidence>
<keyword evidence="1 7" id="KW-0645">Protease</keyword>
<evidence type="ECO:0000259" key="8">
    <source>
        <dbReference type="Pfam" id="PF00557"/>
    </source>
</evidence>
<dbReference type="Proteomes" id="UP000613768">
    <property type="component" value="Unassembled WGS sequence"/>
</dbReference>
<dbReference type="GO" id="GO:0008235">
    <property type="term" value="F:metalloexopeptidase activity"/>
    <property type="evidence" value="ECO:0007669"/>
    <property type="project" value="UniProtKB-UniRule"/>
</dbReference>
<comment type="caution">
    <text evidence="10">The sequence shown here is derived from an EMBL/GenBank/DDBJ whole genome shotgun (WGS) entry which is preliminary data.</text>
</comment>
<feature type="binding site" evidence="7">
    <location>
        <position position="420"/>
    </location>
    <ligand>
        <name>Mn(2+)</name>
        <dbReference type="ChEBI" id="CHEBI:29035"/>
        <label>1</label>
    </ligand>
</feature>
<dbReference type="Pfam" id="PF00557">
    <property type="entry name" value="Peptidase_M24"/>
    <property type="match status" value="1"/>
</dbReference>
<keyword evidence="6 7" id="KW-0464">Manganese</keyword>
<protein>
    <recommendedName>
        <fullName evidence="7">Xaa-Pro dipeptidase</fullName>
        <shortName evidence="7">X-Pro dipeptidase</shortName>
        <ecNumber evidence="7">3.4.13.9</ecNumber>
    </recommendedName>
    <alternativeName>
        <fullName evidence="7">Imidodipeptidase</fullName>
    </alternativeName>
    <alternativeName>
        <fullName evidence="7">Proline dipeptidase</fullName>
        <shortName evidence="7">Prolidase</shortName>
    </alternativeName>
</protein>
<dbReference type="AlphaFoldDB" id="A0AAW3ZS36"/>
<dbReference type="GO" id="GO:0016795">
    <property type="term" value="F:phosphoric triester hydrolase activity"/>
    <property type="evidence" value="ECO:0007669"/>
    <property type="project" value="InterPro"/>
</dbReference>
<proteinExistence type="inferred from homology"/>